<evidence type="ECO:0000313" key="12">
    <source>
        <dbReference type="EMBL" id="PSR90258.1"/>
    </source>
</evidence>
<comment type="pathway">
    <text evidence="2">Phenylpropanoid metabolism.</text>
</comment>
<dbReference type="PANTHER" id="PTHR10209:SF243">
    <property type="entry name" value="FERULOYL COA ORTHO-HYDROXYLASE 1-RELATED"/>
    <property type="match status" value="1"/>
</dbReference>
<feature type="domain" description="Fe2OG dioxygenase" evidence="11">
    <location>
        <begin position="206"/>
        <end position="315"/>
    </location>
</feature>
<evidence type="ECO:0000256" key="9">
    <source>
        <dbReference type="ARBA" id="ARBA00049557"/>
    </source>
</evidence>
<keyword evidence="13" id="KW-1185">Reference proteome</keyword>
<keyword evidence="7 10" id="KW-0408">Iron</keyword>
<evidence type="ECO:0000256" key="4">
    <source>
        <dbReference type="ARBA" id="ARBA00022723"/>
    </source>
</evidence>
<dbReference type="GO" id="GO:0009805">
    <property type="term" value="P:coumarin biosynthetic process"/>
    <property type="evidence" value="ECO:0007669"/>
    <property type="project" value="UniProtKB-ARBA"/>
</dbReference>
<gene>
    <name evidence="12" type="ORF">CEY00_Acc30458</name>
</gene>
<evidence type="ECO:0000256" key="8">
    <source>
        <dbReference type="ARBA" id="ARBA00048503"/>
    </source>
</evidence>
<dbReference type="Pfam" id="PF03171">
    <property type="entry name" value="2OG-FeII_Oxy"/>
    <property type="match status" value="1"/>
</dbReference>
<dbReference type="GO" id="GO:0002238">
    <property type="term" value="P:response to molecule of fungal origin"/>
    <property type="evidence" value="ECO:0007669"/>
    <property type="project" value="UniProtKB-ARBA"/>
</dbReference>
<dbReference type="AlphaFoldDB" id="A0A2R6PFU7"/>
<evidence type="ECO:0000256" key="6">
    <source>
        <dbReference type="ARBA" id="ARBA00023002"/>
    </source>
</evidence>
<evidence type="ECO:0000256" key="10">
    <source>
        <dbReference type="RuleBase" id="RU003682"/>
    </source>
</evidence>
<dbReference type="InParanoid" id="A0A2R6PFU7"/>
<dbReference type="PROSITE" id="PS51471">
    <property type="entry name" value="FE2OG_OXY"/>
    <property type="match status" value="1"/>
</dbReference>
<evidence type="ECO:0000256" key="7">
    <source>
        <dbReference type="ARBA" id="ARBA00023004"/>
    </source>
</evidence>
<comment type="cofactor">
    <cofactor evidence="1">
        <name>L-ascorbate</name>
        <dbReference type="ChEBI" id="CHEBI:38290"/>
    </cofactor>
</comment>
<evidence type="ECO:0000313" key="13">
    <source>
        <dbReference type="Proteomes" id="UP000241394"/>
    </source>
</evidence>
<dbReference type="InterPro" id="IPR005123">
    <property type="entry name" value="Oxoglu/Fe-dep_dioxygenase_dom"/>
</dbReference>
<dbReference type="InterPro" id="IPR044861">
    <property type="entry name" value="IPNS-like_FE2OG_OXY"/>
</dbReference>
<evidence type="ECO:0000256" key="1">
    <source>
        <dbReference type="ARBA" id="ARBA00001961"/>
    </source>
</evidence>
<dbReference type="STRING" id="1590841.A0A2R6PFU7"/>
<dbReference type="FunCoup" id="A0A2R6PFU7">
    <property type="interactions" value="198"/>
</dbReference>
<dbReference type="InterPro" id="IPR027443">
    <property type="entry name" value="IPNS-like_sf"/>
</dbReference>
<dbReference type="SUPFAM" id="SSF51197">
    <property type="entry name" value="Clavaminate synthase-like"/>
    <property type="match status" value="1"/>
</dbReference>
<dbReference type="GO" id="GO:0046872">
    <property type="term" value="F:metal ion binding"/>
    <property type="evidence" value="ECO:0007669"/>
    <property type="project" value="UniProtKB-KW"/>
</dbReference>
<keyword evidence="5" id="KW-0223">Dioxygenase</keyword>
<dbReference type="Pfam" id="PF14226">
    <property type="entry name" value="DIOX_N"/>
    <property type="match status" value="1"/>
</dbReference>
<dbReference type="Proteomes" id="UP000241394">
    <property type="component" value="Chromosome LG26"/>
</dbReference>
<reference evidence="12 13" key="1">
    <citation type="submission" date="2017-07" db="EMBL/GenBank/DDBJ databases">
        <title>An improved, manually edited Actinidia chinensis var. chinensis (kiwifruit) genome highlights the challenges associated with draft genomes and gene prediction in plants.</title>
        <authorList>
            <person name="Pilkington S."/>
            <person name="Crowhurst R."/>
            <person name="Hilario E."/>
            <person name="Nardozza S."/>
            <person name="Fraser L."/>
            <person name="Peng Y."/>
            <person name="Gunaseelan K."/>
            <person name="Simpson R."/>
            <person name="Tahir J."/>
            <person name="Deroles S."/>
            <person name="Templeton K."/>
            <person name="Luo Z."/>
            <person name="Davy M."/>
            <person name="Cheng C."/>
            <person name="Mcneilage M."/>
            <person name="Scaglione D."/>
            <person name="Liu Y."/>
            <person name="Zhang Q."/>
            <person name="Datson P."/>
            <person name="De Silva N."/>
            <person name="Gardiner S."/>
            <person name="Bassett H."/>
            <person name="Chagne D."/>
            <person name="Mccallum J."/>
            <person name="Dzierzon H."/>
            <person name="Deng C."/>
            <person name="Wang Y.-Y."/>
            <person name="Barron N."/>
            <person name="Manako K."/>
            <person name="Bowen J."/>
            <person name="Foster T."/>
            <person name="Erridge Z."/>
            <person name="Tiffin H."/>
            <person name="Waite C."/>
            <person name="Davies K."/>
            <person name="Grierson E."/>
            <person name="Laing W."/>
            <person name="Kirk R."/>
            <person name="Chen X."/>
            <person name="Wood M."/>
            <person name="Montefiori M."/>
            <person name="Brummell D."/>
            <person name="Schwinn K."/>
            <person name="Catanach A."/>
            <person name="Fullerton C."/>
            <person name="Li D."/>
            <person name="Meiyalaghan S."/>
            <person name="Nieuwenhuizen N."/>
            <person name="Read N."/>
            <person name="Prakash R."/>
            <person name="Hunter D."/>
            <person name="Zhang H."/>
            <person name="Mckenzie M."/>
            <person name="Knabel M."/>
            <person name="Harris A."/>
            <person name="Allan A."/>
            <person name="Chen A."/>
            <person name="Janssen B."/>
            <person name="Plunkett B."/>
            <person name="Dwamena C."/>
            <person name="Voogd C."/>
            <person name="Leif D."/>
            <person name="Lafferty D."/>
            <person name="Souleyre E."/>
            <person name="Varkonyi-Gasic E."/>
            <person name="Gambi F."/>
            <person name="Hanley J."/>
            <person name="Yao J.-L."/>
            <person name="Cheung J."/>
            <person name="David K."/>
            <person name="Warren B."/>
            <person name="Marsh K."/>
            <person name="Snowden K."/>
            <person name="Lin-Wang K."/>
            <person name="Brian L."/>
            <person name="Martinez-Sanchez M."/>
            <person name="Wang M."/>
            <person name="Ileperuma N."/>
            <person name="Macnee N."/>
            <person name="Campin R."/>
            <person name="Mcatee P."/>
            <person name="Drummond R."/>
            <person name="Espley R."/>
            <person name="Ireland H."/>
            <person name="Wu R."/>
            <person name="Atkinson R."/>
            <person name="Karunairetnam S."/>
            <person name="Bulley S."/>
            <person name="Chunkath S."/>
            <person name="Hanley Z."/>
            <person name="Storey R."/>
            <person name="Thrimawithana A."/>
            <person name="Thomson S."/>
            <person name="David C."/>
            <person name="Testolin R."/>
        </authorList>
    </citation>
    <scope>NUCLEOTIDE SEQUENCE [LARGE SCALE GENOMIC DNA]</scope>
    <source>
        <strain evidence="13">cv. Red5</strain>
        <tissue evidence="12">Young leaf</tissue>
    </source>
</reference>
<dbReference type="OMA" id="TQGFFQI"/>
<dbReference type="Gramene" id="PSR90258">
    <property type="protein sequence ID" value="PSR90258"/>
    <property type="gene ID" value="CEY00_Acc30458"/>
</dbReference>
<dbReference type="Gene3D" id="2.60.120.330">
    <property type="entry name" value="B-lactam Antibiotic, Isopenicillin N Synthase, Chain"/>
    <property type="match status" value="1"/>
</dbReference>
<dbReference type="OrthoDB" id="288590at2759"/>
<organism evidence="12 13">
    <name type="scientific">Actinidia chinensis var. chinensis</name>
    <name type="common">Chinese soft-hair kiwi</name>
    <dbReference type="NCBI Taxonomy" id="1590841"/>
    <lineage>
        <taxon>Eukaryota</taxon>
        <taxon>Viridiplantae</taxon>
        <taxon>Streptophyta</taxon>
        <taxon>Embryophyta</taxon>
        <taxon>Tracheophyta</taxon>
        <taxon>Spermatophyta</taxon>
        <taxon>Magnoliopsida</taxon>
        <taxon>eudicotyledons</taxon>
        <taxon>Gunneridae</taxon>
        <taxon>Pentapetalae</taxon>
        <taxon>asterids</taxon>
        <taxon>Ericales</taxon>
        <taxon>Actinidiaceae</taxon>
        <taxon>Actinidia</taxon>
    </lineage>
</organism>
<dbReference type="PANTHER" id="PTHR10209">
    <property type="entry name" value="OXIDOREDUCTASE, 2OG-FE II OXYGENASE FAMILY PROTEIN"/>
    <property type="match status" value="1"/>
</dbReference>
<comment type="similarity">
    <text evidence="3 10">Belongs to the iron/ascorbate-dependent oxidoreductase family.</text>
</comment>
<evidence type="ECO:0000256" key="2">
    <source>
        <dbReference type="ARBA" id="ARBA00004918"/>
    </source>
</evidence>
<evidence type="ECO:0000256" key="5">
    <source>
        <dbReference type="ARBA" id="ARBA00022964"/>
    </source>
</evidence>
<dbReference type="FunFam" id="2.60.120.330:FF:000023">
    <property type="entry name" value="Feruloyl CoA ortho-hydroxylase 1"/>
    <property type="match status" value="1"/>
</dbReference>
<proteinExistence type="inferred from homology"/>
<keyword evidence="4 10" id="KW-0479">Metal-binding</keyword>
<comment type="catalytic activity">
    <reaction evidence="8">
        <text>(E)-feruloyl-CoA + 2-oxoglutarate + O2 = (E)-6-hydroxyferuloyl-CoA + succinate + CO2</text>
        <dbReference type="Rhea" id="RHEA:57856"/>
        <dbReference type="ChEBI" id="CHEBI:15379"/>
        <dbReference type="ChEBI" id="CHEBI:16526"/>
        <dbReference type="ChEBI" id="CHEBI:16810"/>
        <dbReference type="ChEBI" id="CHEBI:30031"/>
        <dbReference type="ChEBI" id="CHEBI:87305"/>
        <dbReference type="ChEBI" id="CHEBI:142390"/>
        <dbReference type="EC" id="1.14.11.61"/>
    </reaction>
</comment>
<evidence type="ECO:0000256" key="3">
    <source>
        <dbReference type="ARBA" id="ARBA00008056"/>
    </source>
</evidence>
<reference evidence="13" key="2">
    <citation type="journal article" date="2018" name="BMC Genomics">
        <title>A manually annotated Actinidia chinensis var. chinensis (kiwifruit) genome highlights the challenges associated with draft genomes and gene prediction in plants.</title>
        <authorList>
            <person name="Pilkington S.M."/>
            <person name="Crowhurst R."/>
            <person name="Hilario E."/>
            <person name="Nardozza S."/>
            <person name="Fraser L."/>
            <person name="Peng Y."/>
            <person name="Gunaseelan K."/>
            <person name="Simpson R."/>
            <person name="Tahir J."/>
            <person name="Deroles S.C."/>
            <person name="Templeton K."/>
            <person name="Luo Z."/>
            <person name="Davy M."/>
            <person name="Cheng C."/>
            <person name="McNeilage M."/>
            <person name="Scaglione D."/>
            <person name="Liu Y."/>
            <person name="Zhang Q."/>
            <person name="Datson P."/>
            <person name="De Silva N."/>
            <person name="Gardiner S.E."/>
            <person name="Bassett H."/>
            <person name="Chagne D."/>
            <person name="McCallum J."/>
            <person name="Dzierzon H."/>
            <person name="Deng C."/>
            <person name="Wang Y.Y."/>
            <person name="Barron L."/>
            <person name="Manako K."/>
            <person name="Bowen J."/>
            <person name="Foster T.M."/>
            <person name="Erridge Z.A."/>
            <person name="Tiffin H."/>
            <person name="Waite C.N."/>
            <person name="Davies K.M."/>
            <person name="Grierson E.P."/>
            <person name="Laing W.A."/>
            <person name="Kirk R."/>
            <person name="Chen X."/>
            <person name="Wood M."/>
            <person name="Montefiori M."/>
            <person name="Brummell D.A."/>
            <person name="Schwinn K.E."/>
            <person name="Catanach A."/>
            <person name="Fullerton C."/>
            <person name="Li D."/>
            <person name="Meiyalaghan S."/>
            <person name="Nieuwenhuizen N."/>
            <person name="Read N."/>
            <person name="Prakash R."/>
            <person name="Hunter D."/>
            <person name="Zhang H."/>
            <person name="McKenzie M."/>
            <person name="Knabel M."/>
            <person name="Harris A."/>
            <person name="Allan A.C."/>
            <person name="Gleave A."/>
            <person name="Chen A."/>
            <person name="Janssen B.J."/>
            <person name="Plunkett B."/>
            <person name="Ampomah-Dwamena C."/>
            <person name="Voogd C."/>
            <person name="Leif D."/>
            <person name="Lafferty D."/>
            <person name="Souleyre E.J.F."/>
            <person name="Varkonyi-Gasic E."/>
            <person name="Gambi F."/>
            <person name="Hanley J."/>
            <person name="Yao J.L."/>
            <person name="Cheung J."/>
            <person name="David K.M."/>
            <person name="Warren B."/>
            <person name="Marsh K."/>
            <person name="Snowden K.C."/>
            <person name="Lin-Wang K."/>
            <person name="Brian L."/>
            <person name="Martinez-Sanchez M."/>
            <person name="Wang M."/>
            <person name="Ileperuma N."/>
            <person name="Macnee N."/>
            <person name="Campin R."/>
            <person name="McAtee P."/>
            <person name="Drummond R.S.M."/>
            <person name="Espley R.V."/>
            <person name="Ireland H.S."/>
            <person name="Wu R."/>
            <person name="Atkinson R.G."/>
            <person name="Karunairetnam S."/>
            <person name="Bulley S."/>
            <person name="Chunkath S."/>
            <person name="Hanley Z."/>
            <person name="Storey R."/>
            <person name="Thrimawithana A.H."/>
            <person name="Thomson S."/>
            <person name="David C."/>
            <person name="Testolin R."/>
            <person name="Huang H."/>
            <person name="Hellens R.P."/>
            <person name="Schaffer R.J."/>
        </authorList>
    </citation>
    <scope>NUCLEOTIDE SEQUENCE [LARGE SCALE GENOMIC DNA]</scope>
    <source>
        <strain evidence="13">cv. Red5</strain>
    </source>
</reference>
<keyword evidence="6 10" id="KW-0560">Oxidoreductase</keyword>
<name>A0A2R6PFU7_ACTCC</name>
<dbReference type="EMBL" id="NKQK01000026">
    <property type="protein sequence ID" value="PSR90258.1"/>
    <property type="molecule type" value="Genomic_DNA"/>
</dbReference>
<comment type="catalytic activity">
    <reaction evidence="9">
        <text>(E)-4-coumaroyl-CoA + 2-oxoglutarate + O2 = (E)-2,4-dihydroxycinnamoyl-CoA + succinate + CO2</text>
        <dbReference type="Rhea" id="RHEA:57868"/>
        <dbReference type="ChEBI" id="CHEBI:15379"/>
        <dbReference type="ChEBI" id="CHEBI:16526"/>
        <dbReference type="ChEBI" id="CHEBI:16810"/>
        <dbReference type="ChEBI" id="CHEBI:30031"/>
        <dbReference type="ChEBI" id="CHEBI:85008"/>
        <dbReference type="ChEBI" id="CHEBI:142398"/>
        <dbReference type="EC" id="1.14.11.62"/>
    </reaction>
</comment>
<dbReference type="GO" id="GO:0102312">
    <property type="term" value="F:4-coumaroyl 2'-hydroxylase activity"/>
    <property type="evidence" value="ECO:0007669"/>
    <property type="project" value="UniProtKB-EC"/>
</dbReference>
<comment type="caution">
    <text evidence="12">The sequence shown here is derived from an EMBL/GenBank/DDBJ whole genome shotgun (WGS) entry which is preliminary data.</text>
</comment>
<dbReference type="InterPro" id="IPR026992">
    <property type="entry name" value="DIOX_N"/>
</dbReference>
<accession>A0A2R6PFU7</accession>
<protein>
    <submittedName>
        <fullName evidence="12">Feruloyl CoA ortho-hydroxylase</fullName>
    </submittedName>
</protein>
<evidence type="ECO:0000259" key="11">
    <source>
        <dbReference type="PROSITE" id="PS51471"/>
    </source>
</evidence>
<sequence length="365" mass="41095">MAPAISLSNSLDVTNFVVHEGNGVKGLAEMNIKTLPDQYIQPLQERTVSMTTNNIVADEDESIPVIDMADWDHNPKVAESICDAAEKWGFFQIVNHSVPIQVLEDVKGATHRFFALKAEEKRQYSKEVSPTNNVRYGTSFSPQAENALEWKDYLSLFYVSDDEATASWPSVCKDQALEFMKKSEFVIKRLLEALMKRLNVKDMDETKELLLMGSKRINLNYYPICPNPELTVGVGRHSDVSTLTVLLQDDIGGLYVRKIADDSWIHVPPVAGSLVINIGDALQIMSNGRYKSIEHRRVTANGSKNRVSIPIFVNPRPSEVIGPLPEVIERGEKPVYRQVLYSDYVKYFFKKAHDGKDTVQFAKIG</sequence>